<protein>
    <submittedName>
        <fullName evidence="2">Uncharacterized protein</fullName>
    </submittedName>
</protein>
<gene>
    <name evidence="2" type="ORF">P7K49_031249</name>
</gene>
<name>A0ABQ9U012_SAGOE</name>
<dbReference type="EMBL" id="JASSZA010000017">
    <property type="protein sequence ID" value="KAK2089993.1"/>
    <property type="molecule type" value="Genomic_DNA"/>
</dbReference>
<feature type="compositionally biased region" description="Polar residues" evidence="1">
    <location>
        <begin position="25"/>
        <end position="38"/>
    </location>
</feature>
<organism evidence="2 3">
    <name type="scientific">Saguinus oedipus</name>
    <name type="common">Cotton-top tamarin</name>
    <name type="synonym">Oedipomidas oedipus</name>
    <dbReference type="NCBI Taxonomy" id="9490"/>
    <lineage>
        <taxon>Eukaryota</taxon>
        <taxon>Metazoa</taxon>
        <taxon>Chordata</taxon>
        <taxon>Craniata</taxon>
        <taxon>Vertebrata</taxon>
        <taxon>Euteleostomi</taxon>
        <taxon>Mammalia</taxon>
        <taxon>Eutheria</taxon>
        <taxon>Euarchontoglires</taxon>
        <taxon>Primates</taxon>
        <taxon>Haplorrhini</taxon>
        <taxon>Platyrrhini</taxon>
        <taxon>Cebidae</taxon>
        <taxon>Callitrichinae</taxon>
        <taxon>Saguinus</taxon>
    </lineage>
</organism>
<comment type="caution">
    <text evidence="2">The sequence shown here is derived from an EMBL/GenBank/DDBJ whole genome shotgun (WGS) entry which is preliminary data.</text>
</comment>
<proteinExistence type="predicted"/>
<evidence type="ECO:0000313" key="3">
    <source>
        <dbReference type="Proteomes" id="UP001266305"/>
    </source>
</evidence>
<evidence type="ECO:0000313" key="2">
    <source>
        <dbReference type="EMBL" id="KAK2089993.1"/>
    </source>
</evidence>
<feature type="region of interest" description="Disordered" evidence="1">
    <location>
        <begin position="25"/>
        <end position="55"/>
    </location>
</feature>
<accession>A0ABQ9U012</accession>
<evidence type="ECO:0000256" key="1">
    <source>
        <dbReference type="SAM" id="MobiDB-lite"/>
    </source>
</evidence>
<reference evidence="2 3" key="1">
    <citation type="submission" date="2023-05" db="EMBL/GenBank/DDBJ databases">
        <title>B98-5 Cell Line De Novo Hybrid Assembly: An Optical Mapping Approach.</title>
        <authorList>
            <person name="Kananen K."/>
            <person name="Auerbach J.A."/>
            <person name="Kautto E."/>
            <person name="Blachly J.S."/>
        </authorList>
    </citation>
    <scope>NUCLEOTIDE SEQUENCE [LARGE SCALE GENOMIC DNA]</scope>
    <source>
        <strain evidence="2">B95-8</strain>
        <tissue evidence="2">Cell line</tissue>
    </source>
</reference>
<dbReference type="Proteomes" id="UP001266305">
    <property type="component" value="Unassembled WGS sequence"/>
</dbReference>
<keyword evidence="3" id="KW-1185">Reference proteome</keyword>
<sequence>MQSRQSIADLHRSCSPQDLFSSLWQSKGNQATTNQRSSSQKDGDHFSYPNKGSENVVSQDDAKFAQSIENAKGCCPVKEEEWKYF</sequence>